<dbReference type="SUPFAM" id="SSF55874">
    <property type="entry name" value="ATPase domain of HSP90 chaperone/DNA topoisomerase II/histidine kinase"/>
    <property type="match status" value="1"/>
</dbReference>
<dbReference type="InterPro" id="IPR050267">
    <property type="entry name" value="Anti-sigma-factor_SerPK"/>
</dbReference>
<proteinExistence type="predicted"/>
<dbReference type="EMBL" id="QZEZ01000001">
    <property type="protein sequence ID" value="RJK97630.1"/>
    <property type="molecule type" value="Genomic_DNA"/>
</dbReference>
<dbReference type="InterPro" id="IPR003594">
    <property type="entry name" value="HATPase_dom"/>
</dbReference>
<dbReference type="InterPro" id="IPR036890">
    <property type="entry name" value="HATPase_C_sf"/>
</dbReference>
<keyword evidence="3" id="KW-0067">ATP-binding</keyword>
<keyword evidence="1" id="KW-0418">Kinase</keyword>
<dbReference type="GO" id="GO:0004674">
    <property type="term" value="F:protein serine/threonine kinase activity"/>
    <property type="evidence" value="ECO:0007669"/>
    <property type="project" value="UniProtKB-KW"/>
</dbReference>
<dbReference type="Proteomes" id="UP000265614">
    <property type="component" value="Unassembled WGS sequence"/>
</dbReference>
<keyword evidence="1" id="KW-0723">Serine/threonine-protein kinase</keyword>
<sequence length="313" mass="33240">MHGGAAVGPTTAPGAARARFPAASASVPAARRLVRGHLGAGTVPDDVVADAEVCVSELVTNAVLHARTELEVLVALASGAVRLEVLDRSARVPRQVVHSDGAVTGRGLEMVQALCRAWGVDPRPGVGKVVWCELDLAPAPVAEDLDVDALLAAWPDEPPEDPPAARLLVLRDYPVQLGLRAKEHAEALLRECALLADGAARGGTHAPERLLRVAAEASERFGDDLPGPDRERREAYLRGDAVVDLHYPWAPGGEELVREFRDALGALDAWSRDRELLTMVQPDDVRALQAWVHAELIAQCGGAAPTPWRGPLA</sequence>
<protein>
    <submittedName>
        <fullName evidence="3">ATP-binding protein</fullName>
    </submittedName>
</protein>
<dbReference type="GO" id="GO:0005524">
    <property type="term" value="F:ATP binding"/>
    <property type="evidence" value="ECO:0007669"/>
    <property type="project" value="UniProtKB-KW"/>
</dbReference>
<comment type="caution">
    <text evidence="3">The sequence shown here is derived from an EMBL/GenBank/DDBJ whole genome shotgun (WGS) entry which is preliminary data.</text>
</comment>
<dbReference type="PANTHER" id="PTHR35526">
    <property type="entry name" value="ANTI-SIGMA-F FACTOR RSBW-RELATED"/>
    <property type="match status" value="1"/>
</dbReference>
<dbReference type="PANTHER" id="PTHR35526:SF3">
    <property type="entry name" value="ANTI-SIGMA-F FACTOR RSBW"/>
    <property type="match status" value="1"/>
</dbReference>
<name>A0A3A3Z056_9ACTN</name>
<evidence type="ECO:0000313" key="3">
    <source>
        <dbReference type="EMBL" id="RJK97630.1"/>
    </source>
</evidence>
<gene>
    <name evidence="3" type="ORF">D5H78_00980</name>
</gene>
<feature type="domain" description="Histidine kinase/HSP90-like ATPase" evidence="2">
    <location>
        <begin position="20"/>
        <end position="123"/>
    </location>
</feature>
<dbReference type="CDD" id="cd16936">
    <property type="entry name" value="HATPase_RsbW-like"/>
    <property type="match status" value="1"/>
</dbReference>
<accession>A0A3A3Z056</accession>
<evidence type="ECO:0000313" key="4">
    <source>
        <dbReference type="Proteomes" id="UP000265614"/>
    </source>
</evidence>
<dbReference type="AlphaFoldDB" id="A0A3A3Z056"/>
<dbReference type="Pfam" id="PF13581">
    <property type="entry name" value="HATPase_c_2"/>
    <property type="match status" value="1"/>
</dbReference>
<reference evidence="3 4" key="1">
    <citation type="submission" date="2018-09" db="EMBL/GenBank/DDBJ databases">
        <title>YIM 75000 draft genome.</title>
        <authorList>
            <person name="Tang S."/>
            <person name="Feng Y."/>
        </authorList>
    </citation>
    <scope>NUCLEOTIDE SEQUENCE [LARGE SCALE GENOMIC DNA]</scope>
    <source>
        <strain evidence="3 4">YIM 75000</strain>
    </source>
</reference>
<evidence type="ECO:0000259" key="2">
    <source>
        <dbReference type="Pfam" id="PF13581"/>
    </source>
</evidence>
<dbReference type="OrthoDB" id="5244329at2"/>
<keyword evidence="3" id="KW-0547">Nucleotide-binding</keyword>
<keyword evidence="4" id="KW-1185">Reference proteome</keyword>
<evidence type="ECO:0000256" key="1">
    <source>
        <dbReference type="ARBA" id="ARBA00022527"/>
    </source>
</evidence>
<keyword evidence="1" id="KW-0808">Transferase</keyword>
<dbReference type="Gene3D" id="3.30.565.10">
    <property type="entry name" value="Histidine kinase-like ATPase, C-terminal domain"/>
    <property type="match status" value="1"/>
</dbReference>
<organism evidence="3 4">
    <name type="scientific">Vallicoccus soli</name>
    <dbReference type="NCBI Taxonomy" id="2339232"/>
    <lineage>
        <taxon>Bacteria</taxon>
        <taxon>Bacillati</taxon>
        <taxon>Actinomycetota</taxon>
        <taxon>Actinomycetes</taxon>
        <taxon>Motilibacterales</taxon>
        <taxon>Vallicoccaceae</taxon>
        <taxon>Vallicoccus</taxon>
    </lineage>
</organism>